<protein>
    <recommendedName>
        <fullName evidence="3">Geranylgeranyl pyrophosphate synthetase</fullName>
    </recommendedName>
</protein>
<evidence type="ECO:0000313" key="1">
    <source>
        <dbReference type="EMBL" id="PMB65617.1"/>
    </source>
</evidence>
<dbReference type="AlphaFoldDB" id="A0A2N6NEB8"/>
<dbReference type="PANTHER" id="PTHR35179:SF2">
    <property type="entry name" value="START DOMAIN-CONTAINING PROTEIN"/>
    <property type="match status" value="1"/>
</dbReference>
<dbReference type="OMA" id="PTICKEQ"/>
<reference evidence="1 2" key="1">
    <citation type="journal article" date="2016" name="Appl. Microbiol. Biotechnol.">
        <title>Characterization of T-DNA insertion mutants with decreased virulence in the entomopathogenic fungus Beauveria bassiana JEF-007.</title>
        <authorList>
            <person name="Kim S."/>
            <person name="Lee S.J."/>
            <person name="Nai Y.S."/>
            <person name="Yu J.S."/>
            <person name="Lee M.R."/>
            <person name="Yang Y.T."/>
            <person name="Kim J.S."/>
        </authorList>
    </citation>
    <scope>NUCLEOTIDE SEQUENCE [LARGE SCALE GENOMIC DNA]</scope>
    <source>
        <strain evidence="1 2">JEF-007</strain>
    </source>
</reference>
<evidence type="ECO:0000313" key="2">
    <source>
        <dbReference type="Proteomes" id="UP000235728"/>
    </source>
</evidence>
<sequence length="283" mass="31738">MTEILRASLQAAVAPDKAEISQVKHLSSYNWIEAPTPTIVVPGAPARWRPREGAHRVSKDSGLQHIAQNAARHPKNPLSLYFDHFGVITDQNDIRKLLAFASPEPNKKDVENFTIDVEIVKDTTIFCRAETATVRVIDLHEFRGHGHEFEKAYTVYAVPKSTGHHRVISYRFCGLKFIVRHETDGYVENLAKDDSGDDDVLRMMQDLALSSCPKTTTDYTPIGGSKLRIGKGGQTVPLRSTLDIKTRTLWKPLPLSEVAAQLWASQTTNLVRAYHDRGTFRKP</sequence>
<dbReference type="Proteomes" id="UP000235728">
    <property type="component" value="Unassembled WGS sequence"/>
</dbReference>
<gene>
    <name evidence="1" type="ORF">BM221_008978</name>
</gene>
<proteinExistence type="predicted"/>
<name>A0A2N6NEB8_BEABA</name>
<organism evidence="1 2">
    <name type="scientific">Beauveria bassiana</name>
    <name type="common">White muscardine disease fungus</name>
    <name type="synonym">Tritirachium shiotae</name>
    <dbReference type="NCBI Taxonomy" id="176275"/>
    <lineage>
        <taxon>Eukaryota</taxon>
        <taxon>Fungi</taxon>
        <taxon>Dikarya</taxon>
        <taxon>Ascomycota</taxon>
        <taxon>Pezizomycotina</taxon>
        <taxon>Sordariomycetes</taxon>
        <taxon>Hypocreomycetidae</taxon>
        <taxon>Hypocreales</taxon>
        <taxon>Cordycipitaceae</taxon>
        <taxon>Beauveria</taxon>
    </lineage>
</organism>
<accession>A0A2N6NEB8</accession>
<comment type="caution">
    <text evidence="1">The sequence shown here is derived from an EMBL/GenBank/DDBJ whole genome shotgun (WGS) entry which is preliminary data.</text>
</comment>
<dbReference type="PANTHER" id="PTHR35179">
    <property type="entry name" value="PROTEIN CBG02620"/>
    <property type="match status" value="1"/>
</dbReference>
<dbReference type="EMBL" id="MRVG01000010">
    <property type="protein sequence ID" value="PMB65617.1"/>
    <property type="molecule type" value="Genomic_DNA"/>
</dbReference>
<evidence type="ECO:0008006" key="3">
    <source>
        <dbReference type="Google" id="ProtNLM"/>
    </source>
</evidence>